<accession>A0AA86DYE0</accession>
<dbReference type="EMBL" id="CP007201">
    <property type="protein sequence ID" value="AHJ13098.1"/>
    <property type="molecule type" value="Genomic_DNA"/>
</dbReference>
<name>A0AA86DYE0_SULMK</name>
<dbReference type="RefSeq" id="WP_025344970.1">
    <property type="nucleotide sequence ID" value="NZ_CP007201.1"/>
</dbReference>
<evidence type="ECO:0000313" key="1">
    <source>
        <dbReference type="EMBL" id="AHJ13098.1"/>
    </source>
</evidence>
<reference evidence="1 2" key="1">
    <citation type="journal article" date="2014" name="Environ. Microbiol.">
        <title>Insights into organohalide respiration and the versatile catabolism of Sulfurospirillum multivorans gained from comparative genomics and physiological studies.</title>
        <authorList>
            <person name="Goris T."/>
            <person name="Schubert T."/>
            <person name="Gadkari J."/>
            <person name="Wubet T."/>
            <person name="Tarkka M."/>
            <person name="Buscot F."/>
            <person name="Adrian L."/>
            <person name="Diekert G."/>
        </authorList>
    </citation>
    <scope>NUCLEOTIDE SEQUENCE [LARGE SCALE GENOMIC DNA]</scope>
    <source>
        <strain evidence="2">DM 12446 / JCM 15788 / NBRC 109480</strain>
    </source>
</reference>
<evidence type="ECO:0000313" key="2">
    <source>
        <dbReference type="Proteomes" id="UP000019322"/>
    </source>
</evidence>
<organism evidence="1 2">
    <name type="scientific">Sulfurospirillum multivorans (strain DM 12446 / JCM 15788 / NBRC 109480)</name>
    <dbReference type="NCBI Taxonomy" id="1150621"/>
    <lineage>
        <taxon>Bacteria</taxon>
        <taxon>Pseudomonadati</taxon>
        <taxon>Campylobacterota</taxon>
        <taxon>Epsilonproteobacteria</taxon>
        <taxon>Campylobacterales</taxon>
        <taxon>Sulfurospirillaceae</taxon>
        <taxon>Sulfurospirillum</taxon>
    </lineage>
</organism>
<dbReference type="KEGG" id="smul:SMUL_1843"/>
<dbReference type="AlphaFoldDB" id="A0AA86DYE0"/>
<gene>
    <name evidence="1" type="ORF">SMUL_1843</name>
</gene>
<proteinExistence type="predicted"/>
<sequence length="155" mass="17536">MLILTEIGYALDTHDEQLIAYTLDQKNYPILSEPILISSLSNSQIISKFGAFTMSLVPQSNHICHVCGVSYPTKSGRSNTCSDSCRTQKSRIKKDLCTIGVDDLFMNEFRLHVKNLDADNFTFSSSYLLENMRGFEEIVKKLSPKTLKYLILSNQ</sequence>
<protein>
    <submittedName>
        <fullName evidence="1">Uncharacterized protein</fullName>
    </submittedName>
</protein>
<dbReference type="Proteomes" id="UP000019322">
    <property type="component" value="Chromosome"/>
</dbReference>